<organism evidence="1 2">
    <name type="scientific">Periplaneta americana</name>
    <name type="common">American cockroach</name>
    <name type="synonym">Blatta americana</name>
    <dbReference type="NCBI Taxonomy" id="6978"/>
    <lineage>
        <taxon>Eukaryota</taxon>
        <taxon>Metazoa</taxon>
        <taxon>Ecdysozoa</taxon>
        <taxon>Arthropoda</taxon>
        <taxon>Hexapoda</taxon>
        <taxon>Insecta</taxon>
        <taxon>Pterygota</taxon>
        <taxon>Neoptera</taxon>
        <taxon>Polyneoptera</taxon>
        <taxon>Dictyoptera</taxon>
        <taxon>Blattodea</taxon>
        <taxon>Blattoidea</taxon>
        <taxon>Blattidae</taxon>
        <taxon>Blattinae</taxon>
        <taxon>Periplaneta</taxon>
    </lineage>
</organism>
<proteinExistence type="predicted"/>
<name>A0ABQ8TVH7_PERAM</name>
<reference evidence="1 2" key="1">
    <citation type="journal article" date="2022" name="Allergy">
        <title>Genome assembly and annotation of Periplaneta americana reveal a comprehensive cockroach allergen profile.</title>
        <authorList>
            <person name="Wang L."/>
            <person name="Xiong Q."/>
            <person name="Saelim N."/>
            <person name="Wang L."/>
            <person name="Nong W."/>
            <person name="Wan A.T."/>
            <person name="Shi M."/>
            <person name="Liu X."/>
            <person name="Cao Q."/>
            <person name="Hui J.H.L."/>
            <person name="Sookrung N."/>
            <person name="Leung T.F."/>
            <person name="Tungtrongchitr A."/>
            <person name="Tsui S.K.W."/>
        </authorList>
    </citation>
    <scope>NUCLEOTIDE SEQUENCE [LARGE SCALE GENOMIC DNA]</scope>
    <source>
        <strain evidence="1">PWHHKU_190912</strain>
    </source>
</reference>
<accession>A0ABQ8TVH7</accession>
<sequence>MKYYICSLLNELERLDALFTVNTDIMQNKAGHPLLPHRLVTARRVFTTEEWLSDGEKQKKKRTDIYDVLIICQPDRSRLVPEAWQQWSEMEALIPSPAACEVRSVIKLFNGQSIAPIEMHRQLCQVYGPNISLSLPLSLSLLSLPLFFFLAPQEIPVLRSFSSAQFSRFCSAFCTSSFTADPITMSFVYRIISAWHFVDDIRSQHWLPSTGPYQELVSIRDRKKKEKDLEFYTTSAMLDDSWTRECRSQRHVTTRLAVHGFHHKICVNNKFHEPTEDCKCVLCGQRCRKYHIVTCAKRVKPITDYGKD</sequence>
<evidence type="ECO:0000313" key="1">
    <source>
        <dbReference type="EMBL" id="KAJ4450689.1"/>
    </source>
</evidence>
<gene>
    <name evidence="1" type="ORF">ANN_02118</name>
</gene>
<dbReference type="Proteomes" id="UP001148838">
    <property type="component" value="Unassembled WGS sequence"/>
</dbReference>
<protein>
    <submittedName>
        <fullName evidence="1">Uncharacterized protein</fullName>
    </submittedName>
</protein>
<comment type="caution">
    <text evidence="1">The sequence shown here is derived from an EMBL/GenBank/DDBJ whole genome shotgun (WGS) entry which is preliminary data.</text>
</comment>
<evidence type="ECO:0000313" key="2">
    <source>
        <dbReference type="Proteomes" id="UP001148838"/>
    </source>
</evidence>
<dbReference type="EMBL" id="JAJSOF020000001">
    <property type="protein sequence ID" value="KAJ4450689.1"/>
    <property type="molecule type" value="Genomic_DNA"/>
</dbReference>
<keyword evidence="2" id="KW-1185">Reference proteome</keyword>